<dbReference type="RefSeq" id="WP_141658866.1">
    <property type="nucleotide sequence ID" value="NZ_CYHE01000002.1"/>
</dbReference>
<proteinExistence type="predicted"/>
<dbReference type="Proteomes" id="UP000183900">
    <property type="component" value="Unassembled WGS sequence"/>
</dbReference>
<name>A0A0K6HQF8_9HYPH</name>
<evidence type="ECO:0000313" key="1">
    <source>
        <dbReference type="EMBL" id="CUA93048.1"/>
    </source>
</evidence>
<sequence length="151" mass="17035">MSVMREGIAPEAAVRRMLDLTEELISRTSAENARLAGGLPVSLEDTGISKQELAVEFERWFRAVSTQQVILHGASAGLSARLMQRINDLEPLLEENTRLLQRALAVSRRRVDAIMRAICEEQLQPIAYGSRGRYQQRRGNMPLSIHQPREI</sequence>
<dbReference type="EMBL" id="CYHE01000002">
    <property type="protein sequence ID" value="CUA93048.1"/>
    <property type="molecule type" value="Genomic_DNA"/>
</dbReference>
<keyword evidence="2" id="KW-1185">Reference proteome</keyword>
<gene>
    <name evidence="1" type="ORF">Ga0061067_102235</name>
</gene>
<dbReference type="OrthoDB" id="7676871at2"/>
<organism evidence="1 2">
    <name type="scientific">Pannonibacter indicus</name>
    <dbReference type="NCBI Taxonomy" id="466044"/>
    <lineage>
        <taxon>Bacteria</taxon>
        <taxon>Pseudomonadati</taxon>
        <taxon>Pseudomonadota</taxon>
        <taxon>Alphaproteobacteria</taxon>
        <taxon>Hyphomicrobiales</taxon>
        <taxon>Stappiaceae</taxon>
        <taxon>Pannonibacter</taxon>
    </lineage>
</organism>
<protein>
    <recommendedName>
        <fullName evidence="3">FlgN protein</fullName>
    </recommendedName>
</protein>
<dbReference type="AlphaFoldDB" id="A0A0K6HQF8"/>
<evidence type="ECO:0000313" key="2">
    <source>
        <dbReference type="Proteomes" id="UP000183900"/>
    </source>
</evidence>
<evidence type="ECO:0008006" key="3">
    <source>
        <dbReference type="Google" id="ProtNLM"/>
    </source>
</evidence>
<reference evidence="2" key="1">
    <citation type="submission" date="2015-08" db="EMBL/GenBank/DDBJ databases">
        <authorList>
            <person name="Varghese N."/>
        </authorList>
    </citation>
    <scope>NUCLEOTIDE SEQUENCE [LARGE SCALE GENOMIC DNA]</scope>
    <source>
        <strain evidence="2">DSM 23407</strain>
    </source>
</reference>
<accession>A0A0K6HQF8</accession>